<proteinExistence type="predicted"/>
<keyword evidence="3" id="KW-0378">Hydrolase</keyword>
<sequence>MDFNGMIKPVPRTAVFRMDDYLVWCGSMVEHDGKYYLFFSRWPKAKGHYAWVTCSEVAYAVADHPLGPYTYKGMAIAGSGGSNWDAATIHNPTVVPINGKYYMYYMGTKGPAAYQTKPTMNDPEWWEYRNNQRVGVAVADHPAGPWQRFDKPCVDVTPGSFDHLATNNPSVAQGPDGRIYMVYKAVGDGPMPKGGGVICGVAVADNPEGPFEKMPEPIMVNPEEGWSVEDPFIWVQDGRFYALVKDFQGYFTKRGKATVALFESSDGINWGQAANPFAFDREVIWEDGEVERLDALERPQLWLENGKPAVLFCAAARLNDPEREDSFNIHIPLVRD</sequence>
<keyword evidence="4" id="KW-1185">Reference proteome</keyword>
<dbReference type="InterPro" id="IPR023296">
    <property type="entry name" value="Glyco_hydro_beta-prop_sf"/>
</dbReference>
<dbReference type="Gene3D" id="2.115.10.20">
    <property type="entry name" value="Glycosyl hydrolase domain, family 43"/>
    <property type="match status" value="3"/>
</dbReference>
<organism evidence="3 4">
    <name type="scientific">Paenibacillus aurantius</name>
    <dbReference type="NCBI Taxonomy" id="2918900"/>
    <lineage>
        <taxon>Bacteria</taxon>
        <taxon>Bacillati</taxon>
        <taxon>Bacillota</taxon>
        <taxon>Bacilli</taxon>
        <taxon>Bacillales</taxon>
        <taxon>Paenibacillaceae</taxon>
        <taxon>Paenibacillus</taxon>
    </lineage>
</organism>
<dbReference type="EMBL" id="CP130318">
    <property type="protein sequence ID" value="WNQ14007.1"/>
    <property type="molecule type" value="Genomic_DNA"/>
</dbReference>
<keyword evidence="1" id="KW-0858">Xylan degradation</keyword>
<dbReference type="SUPFAM" id="SSF75005">
    <property type="entry name" value="Arabinanase/levansucrase/invertase"/>
    <property type="match status" value="2"/>
</dbReference>
<keyword evidence="1" id="KW-0624">Polysaccharide degradation</keyword>
<evidence type="ECO:0000313" key="3">
    <source>
        <dbReference type="EMBL" id="WNQ14007.1"/>
    </source>
</evidence>
<dbReference type="Proteomes" id="UP001305702">
    <property type="component" value="Chromosome"/>
</dbReference>
<dbReference type="InterPro" id="IPR052176">
    <property type="entry name" value="Glycosyl_Hydrlase_43_Enz"/>
</dbReference>
<evidence type="ECO:0000313" key="4">
    <source>
        <dbReference type="Proteomes" id="UP001305702"/>
    </source>
</evidence>
<dbReference type="PANTHER" id="PTHR43772:SF2">
    <property type="entry name" value="PUTATIVE (AFU_ORTHOLOGUE AFUA_2G04480)-RELATED"/>
    <property type="match status" value="1"/>
</dbReference>
<accession>A0AA96RHG6</accession>
<dbReference type="CDD" id="cd08994">
    <property type="entry name" value="GH43_62_32_68_117_130-like"/>
    <property type="match status" value="1"/>
</dbReference>
<gene>
    <name evidence="3" type="ORF">MJA45_13605</name>
</gene>
<name>A0AA96RHG6_9BACL</name>
<dbReference type="PANTHER" id="PTHR43772">
    <property type="entry name" value="ENDO-1,4-BETA-XYLANASE"/>
    <property type="match status" value="1"/>
</dbReference>
<dbReference type="GO" id="GO:0045493">
    <property type="term" value="P:xylan catabolic process"/>
    <property type="evidence" value="ECO:0007669"/>
    <property type="project" value="UniProtKB-KW"/>
</dbReference>
<dbReference type="KEGG" id="paun:MJA45_13605"/>
<dbReference type="RefSeq" id="WP_315607789.1">
    <property type="nucleotide sequence ID" value="NZ_CP130318.1"/>
</dbReference>
<protein>
    <submittedName>
        <fullName evidence="3">Glycoside hydrolase family protein</fullName>
    </submittedName>
</protein>
<dbReference type="AlphaFoldDB" id="A0AA96RHG6"/>
<evidence type="ECO:0000256" key="1">
    <source>
        <dbReference type="ARBA" id="ARBA00022651"/>
    </source>
</evidence>
<keyword evidence="2" id="KW-0119">Carbohydrate metabolism</keyword>
<reference evidence="3 4" key="1">
    <citation type="submission" date="2022-02" db="EMBL/GenBank/DDBJ databases">
        <title>Paenibacillus sp. MBLB1776 Whole Genome Shotgun Sequencing.</title>
        <authorList>
            <person name="Hwang C.Y."/>
            <person name="Cho E.-S."/>
            <person name="Seo M.-J."/>
        </authorList>
    </citation>
    <scope>NUCLEOTIDE SEQUENCE [LARGE SCALE GENOMIC DNA]</scope>
    <source>
        <strain evidence="3 4">MBLB1776</strain>
    </source>
</reference>
<dbReference type="GO" id="GO:0016787">
    <property type="term" value="F:hydrolase activity"/>
    <property type="evidence" value="ECO:0007669"/>
    <property type="project" value="UniProtKB-KW"/>
</dbReference>
<evidence type="ECO:0000256" key="2">
    <source>
        <dbReference type="ARBA" id="ARBA00023277"/>
    </source>
</evidence>